<organism evidence="1 2">
    <name type="scientific">Bradyrhizobium rifense</name>
    <dbReference type="NCBI Taxonomy" id="515499"/>
    <lineage>
        <taxon>Bacteria</taxon>
        <taxon>Pseudomonadati</taxon>
        <taxon>Pseudomonadota</taxon>
        <taxon>Alphaproteobacteria</taxon>
        <taxon>Hyphomicrobiales</taxon>
        <taxon>Nitrobacteraceae</taxon>
        <taxon>Bradyrhizobium</taxon>
    </lineage>
</organism>
<proteinExistence type="predicted"/>
<keyword evidence="1" id="KW-0378">Hydrolase</keyword>
<accession>A0A5D3KGG6</accession>
<dbReference type="GO" id="GO:0016787">
    <property type="term" value="F:hydrolase activity"/>
    <property type="evidence" value="ECO:0007669"/>
    <property type="project" value="UniProtKB-KW"/>
</dbReference>
<protein>
    <submittedName>
        <fullName evidence="1">Alpha/beta fold hydrolase</fullName>
    </submittedName>
</protein>
<sequence>MADQQQLRHSQAALFKGEHQSAIGLVPVLAYCRPGNVGKPLVLFLTGGGVMARIAYGHPGANASDFLDHWLERGGWGLLTATYPGDHPALTTSNPDLTLDDWAAALAALVAETLGSGPKRPIIACGWSMGGKLVFALTRALRLKGLALACFVSFCATPPFPRLDGGPIPPERMLPNGLWDLSAGTRDGLTRDERWQQELLAIANLEGHSVVDPDLFRSLYRTNVPTALWGPELDRLFEGQTYQELSCALRKARSFSGDDYPICAAVVPMDSRDYRHALADEAVWGSITVQGLLHNVVAKVAPGQLSTHDWLRLRERIIDLPRRLVRHLPGGHFFFVGARGASATMSHLVDLHEEVQRACELFGGFKGLRTST</sequence>
<dbReference type="OrthoDB" id="9157427at2"/>
<comment type="caution">
    <text evidence="1">The sequence shown here is derived from an EMBL/GenBank/DDBJ whole genome shotgun (WGS) entry which is preliminary data.</text>
</comment>
<evidence type="ECO:0000313" key="2">
    <source>
        <dbReference type="Proteomes" id="UP000324758"/>
    </source>
</evidence>
<dbReference type="RefSeq" id="WP_148774698.1">
    <property type="nucleotide sequence ID" value="NZ_VSSS01000037.1"/>
</dbReference>
<name>A0A5D3KGG6_9BRAD</name>
<dbReference type="Proteomes" id="UP000324758">
    <property type="component" value="Unassembled WGS sequence"/>
</dbReference>
<dbReference type="EMBL" id="VSSS01000037">
    <property type="protein sequence ID" value="TYL92558.1"/>
    <property type="molecule type" value="Genomic_DNA"/>
</dbReference>
<dbReference type="AlphaFoldDB" id="A0A5D3KGG6"/>
<dbReference type="InterPro" id="IPR029058">
    <property type="entry name" value="AB_hydrolase_fold"/>
</dbReference>
<gene>
    <name evidence="1" type="ORF">FXB40_24210</name>
</gene>
<keyword evidence="2" id="KW-1185">Reference proteome</keyword>
<reference evidence="1 2" key="1">
    <citation type="submission" date="2019-08" db="EMBL/GenBank/DDBJ databases">
        <title>Bradyrhizobium hipponensis sp. nov., a rhizobium isolated from a Lupinus angustifolius root nodule in Tunisia.</title>
        <authorList>
            <person name="Off K."/>
            <person name="Rejili M."/>
            <person name="Mars M."/>
            <person name="Brachmann A."/>
            <person name="Marin M."/>
        </authorList>
    </citation>
    <scope>NUCLEOTIDE SEQUENCE [LARGE SCALE GENOMIC DNA]</scope>
    <source>
        <strain evidence="1 2">CTAW71</strain>
    </source>
</reference>
<evidence type="ECO:0000313" key="1">
    <source>
        <dbReference type="EMBL" id="TYL92558.1"/>
    </source>
</evidence>
<dbReference type="SUPFAM" id="SSF53474">
    <property type="entry name" value="alpha/beta-Hydrolases"/>
    <property type="match status" value="1"/>
</dbReference>
<dbReference type="Gene3D" id="3.40.50.1820">
    <property type="entry name" value="alpha/beta hydrolase"/>
    <property type="match status" value="1"/>
</dbReference>